<evidence type="ECO:0000313" key="3">
    <source>
        <dbReference type="Proteomes" id="UP000234331"/>
    </source>
</evidence>
<gene>
    <name evidence="2" type="ORF">FRACA_1320012</name>
</gene>
<protein>
    <submittedName>
        <fullName evidence="2">Uncharacterized protein</fullName>
    </submittedName>
</protein>
<evidence type="ECO:0000313" key="2">
    <source>
        <dbReference type="EMBL" id="SNQ46281.1"/>
    </source>
</evidence>
<dbReference type="EMBL" id="FZMO01000038">
    <property type="protein sequence ID" value="SNQ46281.1"/>
    <property type="molecule type" value="Genomic_DNA"/>
</dbReference>
<name>A0A2I2KKS9_9ACTN</name>
<dbReference type="AlphaFoldDB" id="A0A2I2KKS9"/>
<accession>A0A2I2KKS9</accession>
<reference evidence="2 3" key="1">
    <citation type="submission" date="2017-06" db="EMBL/GenBank/DDBJ databases">
        <authorList>
            <person name="Kim H.J."/>
            <person name="Triplett B.A."/>
        </authorList>
    </citation>
    <scope>NUCLEOTIDE SEQUENCE [LARGE SCALE GENOMIC DNA]</scope>
    <source>
        <strain evidence="2">FRACA_ARgP5</strain>
    </source>
</reference>
<evidence type="ECO:0000256" key="1">
    <source>
        <dbReference type="SAM" id="MobiDB-lite"/>
    </source>
</evidence>
<keyword evidence="3" id="KW-1185">Reference proteome</keyword>
<organism evidence="2 3">
    <name type="scientific">Frankia canadensis</name>
    <dbReference type="NCBI Taxonomy" id="1836972"/>
    <lineage>
        <taxon>Bacteria</taxon>
        <taxon>Bacillati</taxon>
        <taxon>Actinomycetota</taxon>
        <taxon>Actinomycetes</taxon>
        <taxon>Frankiales</taxon>
        <taxon>Frankiaceae</taxon>
        <taxon>Frankia</taxon>
    </lineage>
</organism>
<feature type="region of interest" description="Disordered" evidence="1">
    <location>
        <begin position="1"/>
        <end position="32"/>
    </location>
</feature>
<dbReference type="Proteomes" id="UP000234331">
    <property type="component" value="Unassembled WGS sequence"/>
</dbReference>
<sequence length="119" mass="11645">MAAGRGGGSAGPVSAAMGMPRRRRSSASSAVVAMPAAPGRVDRVAPGCEGGAAAAAAWAWAWAWAWGAGWARASGAAGTLASGGRVRDLAWERGSAGGVGAVDGERWGASRRGLVWAGA</sequence>
<feature type="compositionally biased region" description="Gly residues" evidence="1">
    <location>
        <begin position="1"/>
        <end position="10"/>
    </location>
</feature>
<proteinExistence type="predicted"/>